<feature type="chain" id="PRO_5046492792" evidence="1">
    <location>
        <begin position="27"/>
        <end position="339"/>
    </location>
</feature>
<protein>
    <submittedName>
        <fullName evidence="2">Uncharacterized protein</fullName>
    </submittedName>
</protein>
<gene>
    <name evidence="2" type="ORF">GCM10022278_10090</name>
</gene>
<dbReference type="Gene3D" id="3.40.390.10">
    <property type="entry name" value="Collagenase (Catalytic Domain)"/>
    <property type="match status" value="1"/>
</dbReference>
<dbReference type="InterPro" id="IPR011024">
    <property type="entry name" value="G_crystallin-like"/>
</dbReference>
<dbReference type="Proteomes" id="UP001501337">
    <property type="component" value="Unassembled WGS sequence"/>
</dbReference>
<dbReference type="RefSeq" id="WP_344803971.1">
    <property type="nucleotide sequence ID" value="NZ_BAABBO010000002.1"/>
</dbReference>
<evidence type="ECO:0000313" key="3">
    <source>
        <dbReference type="Proteomes" id="UP001501337"/>
    </source>
</evidence>
<feature type="signal peptide" evidence="1">
    <location>
        <begin position="1"/>
        <end position="26"/>
    </location>
</feature>
<dbReference type="SUPFAM" id="SSF55486">
    <property type="entry name" value="Metalloproteases ('zincins'), catalytic domain"/>
    <property type="match status" value="1"/>
</dbReference>
<dbReference type="InterPro" id="IPR024079">
    <property type="entry name" value="MetalloPept_cat_dom_sf"/>
</dbReference>
<organism evidence="2 3">
    <name type="scientific">Allohahella marinimesophila</name>
    <dbReference type="NCBI Taxonomy" id="1054972"/>
    <lineage>
        <taxon>Bacteria</taxon>
        <taxon>Pseudomonadati</taxon>
        <taxon>Pseudomonadota</taxon>
        <taxon>Gammaproteobacteria</taxon>
        <taxon>Oceanospirillales</taxon>
        <taxon>Hahellaceae</taxon>
        <taxon>Allohahella</taxon>
    </lineage>
</organism>
<sequence length="339" mass="36815">MQTGNGRLQCGLSALGLAILPCTLQAATVDLLVLFDSDTSEYFNGSPNTGIRNLVDQVNTIYRNSDVDIQLRLVGTLLNNAPGSDMAAVLHAITPSISPDTTVEIRAKREETGADYVAQIHGQGSCGIAWVAVAREWAFSVTGPDCGAVTLAHEIGHTMGLNHSRLQGDTSGTRFEYGLGHGVDGLFGTVMTYPWMFGGAPAVAKFSNPRLSCSGVPCGVPEGEPQQADAARALNQVRDEVSNFLPSKHDDVKVEVFQHIAYHGYSIALPEGRYDMQDLIERGMQNDDLSSVRVPDGWAIDLYEHHDFSGMRSSYTSNRFAFPWFVNDTTSAIVVRRDF</sequence>
<dbReference type="Gene3D" id="2.60.20.10">
    <property type="entry name" value="Crystallins"/>
    <property type="match status" value="1"/>
</dbReference>
<keyword evidence="3" id="KW-1185">Reference proteome</keyword>
<proteinExistence type="predicted"/>
<name>A0ABP7NSK5_9GAMM</name>
<evidence type="ECO:0000313" key="2">
    <source>
        <dbReference type="EMBL" id="GAA3953156.1"/>
    </source>
</evidence>
<reference evidence="3" key="1">
    <citation type="journal article" date="2019" name="Int. J. Syst. Evol. Microbiol.">
        <title>The Global Catalogue of Microorganisms (GCM) 10K type strain sequencing project: providing services to taxonomists for standard genome sequencing and annotation.</title>
        <authorList>
            <consortium name="The Broad Institute Genomics Platform"/>
            <consortium name="The Broad Institute Genome Sequencing Center for Infectious Disease"/>
            <person name="Wu L."/>
            <person name="Ma J."/>
        </authorList>
    </citation>
    <scope>NUCLEOTIDE SEQUENCE [LARGE SCALE GENOMIC DNA]</scope>
    <source>
        <strain evidence="3">JCM 17555</strain>
    </source>
</reference>
<evidence type="ECO:0000256" key="1">
    <source>
        <dbReference type="SAM" id="SignalP"/>
    </source>
</evidence>
<comment type="caution">
    <text evidence="2">The sequence shown here is derived from an EMBL/GenBank/DDBJ whole genome shotgun (WGS) entry which is preliminary data.</text>
</comment>
<accession>A0ABP7NSK5</accession>
<keyword evidence="1" id="KW-0732">Signal</keyword>
<dbReference type="SUPFAM" id="SSF49695">
    <property type="entry name" value="gamma-Crystallin-like"/>
    <property type="match status" value="1"/>
</dbReference>
<dbReference type="Pfam" id="PF13583">
    <property type="entry name" value="Reprolysin_4"/>
    <property type="match status" value="1"/>
</dbReference>
<dbReference type="EMBL" id="BAABBO010000002">
    <property type="protein sequence ID" value="GAA3953156.1"/>
    <property type="molecule type" value="Genomic_DNA"/>
</dbReference>